<dbReference type="RefSeq" id="WP_141463570.1">
    <property type="nucleotide sequence ID" value="NZ_RBZW01000013.1"/>
</dbReference>
<keyword evidence="4" id="KW-1185">Reference proteome</keyword>
<dbReference type="Pfam" id="PF24696">
    <property type="entry name" value="UGSC"/>
    <property type="match status" value="1"/>
</dbReference>
<proteinExistence type="predicted"/>
<dbReference type="AlphaFoldDB" id="A0A4S3TRM6"/>
<comment type="caution">
    <text evidence="3">The sequence shown here is derived from an EMBL/GenBank/DDBJ whole genome shotgun (WGS) entry which is preliminary data.</text>
</comment>
<evidence type="ECO:0000313" key="4">
    <source>
        <dbReference type="Proteomes" id="UP000318864"/>
    </source>
</evidence>
<gene>
    <name evidence="3" type="ORF">D8Y22_04735</name>
</gene>
<dbReference type="Proteomes" id="UP000318864">
    <property type="component" value="Unassembled WGS sequence"/>
</dbReference>
<name>A0A4S3TRM6_9EURY</name>
<evidence type="ECO:0000313" key="3">
    <source>
        <dbReference type="EMBL" id="THE65985.1"/>
    </source>
</evidence>
<reference evidence="3 4" key="1">
    <citation type="submission" date="2018-10" db="EMBL/GenBank/DDBJ databases">
        <title>Natronolimnobius sp. XQ-INN 246 isolated from Inner Mongolia Autonomous Region of China.</title>
        <authorList>
            <person name="Xue Q."/>
        </authorList>
    </citation>
    <scope>NUCLEOTIDE SEQUENCE [LARGE SCALE GENOMIC DNA]</scope>
    <source>
        <strain evidence="3 4">XQ-INN 246</strain>
    </source>
</reference>
<dbReference type="EMBL" id="RBZW01000013">
    <property type="protein sequence ID" value="THE65985.1"/>
    <property type="molecule type" value="Genomic_DNA"/>
</dbReference>
<evidence type="ECO:0000259" key="2">
    <source>
        <dbReference type="Pfam" id="PF24696"/>
    </source>
</evidence>
<evidence type="ECO:0000256" key="1">
    <source>
        <dbReference type="SAM" id="MobiDB-lite"/>
    </source>
</evidence>
<feature type="domain" description="UGSC-like" evidence="2">
    <location>
        <begin position="1"/>
        <end position="173"/>
    </location>
</feature>
<organism evidence="3 4">
    <name type="scientific">Salinadaptatus halalkaliphilus</name>
    <dbReference type="NCBI Taxonomy" id="2419781"/>
    <lineage>
        <taxon>Archaea</taxon>
        <taxon>Methanobacteriati</taxon>
        <taxon>Methanobacteriota</taxon>
        <taxon>Stenosarchaea group</taxon>
        <taxon>Halobacteria</taxon>
        <taxon>Halobacteriales</taxon>
        <taxon>Natrialbaceae</taxon>
        <taxon>Salinadaptatus</taxon>
    </lineage>
</organism>
<sequence length="199" mass="22194">MLDPIADSSDVEQTPIAPRIESLADKRIGLFDNGKLAAEPTLTVVEERITDAYPNATVDHYAVDHLNQLKNDEELERIESWADDIDACIGAIGDCGSCTKYLVYAIEAVERSETPAVGLIDSGFELDWQTNSSDLGRPIRNYKLEAHAELTDLDRIRDRITADVLEEIETELTRPRSDEERQADTDETDRTDEVASIGE</sequence>
<feature type="region of interest" description="Disordered" evidence="1">
    <location>
        <begin position="170"/>
        <end position="199"/>
    </location>
</feature>
<dbReference type="OrthoDB" id="70241at2157"/>
<dbReference type="InterPro" id="IPR057767">
    <property type="entry name" value="UGSC-like_dom"/>
</dbReference>
<protein>
    <recommendedName>
        <fullName evidence="2">UGSC-like domain-containing protein</fullName>
    </recommendedName>
</protein>
<accession>A0A4S3TRM6</accession>
<feature type="compositionally biased region" description="Basic and acidic residues" evidence="1">
    <location>
        <begin position="171"/>
        <end position="184"/>
    </location>
</feature>